<organism evidence="1 2">
    <name type="scientific">Stephania cephalantha</name>
    <dbReference type="NCBI Taxonomy" id="152367"/>
    <lineage>
        <taxon>Eukaryota</taxon>
        <taxon>Viridiplantae</taxon>
        <taxon>Streptophyta</taxon>
        <taxon>Embryophyta</taxon>
        <taxon>Tracheophyta</taxon>
        <taxon>Spermatophyta</taxon>
        <taxon>Magnoliopsida</taxon>
        <taxon>Ranunculales</taxon>
        <taxon>Menispermaceae</taxon>
        <taxon>Menispermoideae</taxon>
        <taxon>Cissampelideae</taxon>
        <taxon>Stephania</taxon>
    </lineage>
</organism>
<comment type="caution">
    <text evidence="1">The sequence shown here is derived from an EMBL/GenBank/DDBJ whole genome shotgun (WGS) entry which is preliminary data.</text>
</comment>
<evidence type="ECO:0000313" key="2">
    <source>
        <dbReference type="Proteomes" id="UP001419268"/>
    </source>
</evidence>
<gene>
    <name evidence="1" type="ORF">Scep_023596</name>
</gene>
<dbReference type="AlphaFoldDB" id="A0AAP0EW02"/>
<keyword evidence="2" id="KW-1185">Reference proteome</keyword>
<evidence type="ECO:0000313" key="1">
    <source>
        <dbReference type="EMBL" id="KAK9100166.1"/>
    </source>
</evidence>
<protein>
    <submittedName>
        <fullName evidence="1">Uncharacterized protein</fullName>
    </submittedName>
</protein>
<proteinExistence type="predicted"/>
<accession>A0AAP0EW02</accession>
<dbReference type="Proteomes" id="UP001419268">
    <property type="component" value="Unassembled WGS sequence"/>
</dbReference>
<dbReference type="EMBL" id="JBBNAG010000010">
    <property type="protein sequence ID" value="KAK9100166.1"/>
    <property type="molecule type" value="Genomic_DNA"/>
</dbReference>
<reference evidence="1 2" key="1">
    <citation type="submission" date="2024-01" db="EMBL/GenBank/DDBJ databases">
        <title>Genome assemblies of Stephania.</title>
        <authorList>
            <person name="Yang L."/>
        </authorList>
    </citation>
    <scope>NUCLEOTIDE SEQUENCE [LARGE SCALE GENOMIC DNA]</scope>
    <source>
        <strain evidence="1">JXDWG</strain>
        <tissue evidence="1">Leaf</tissue>
    </source>
</reference>
<sequence>MSRLPSTVVHASCLHRIGRAVEPADVASSDWLRSVVMTLLYGVRATRGSKVVEKIARLCKILGDDVDAHPEEIEEQLCEENVGHAVRL</sequence>
<name>A0AAP0EW02_9MAGN</name>